<evidence type="ECO:0000313" key="1">
    <source>
        <dbReference type="EMBL" id="VVC97849.1"/>
    </source>
</evidence>
<proteinExistence type="predicted"/>
<gene>
    <name evidence="1" type="ORF">LSINAPIS_LOCUS9042</name>
</gene>
<organism evidence="1 2">
    <name type="scientific">Leptidea sinapis</name>
    <dbReference type="NCBI Taxonomy" id="189913"/>
    <lineage>
        <taxon>Eukaryota</taxon>
        <taxon>Metazoa</taxon>
        <taxon>Ecdysozoa</taxon>
        <taxon>Arthropoda</taxon>
        <taxon>Hexapoda</taxon>
        <taxon>Insecta</taxon>
        <taxon>Pterygota</taxon>
        <taxon>Neoptera</taxon>
        <taxon>Endopterygota</taxon>
        <taxon>Lepidoptera</taxon>
        <taxon>Glossata</taxon>
        <taxon>Ditrysia</taxon>
        <taxon>Papilionoidea</taxon>
        <taxon>Pieridae</taxon>
        <taxon>Dismorphiinae</taxon>
        <taxon>Leptidea</taxon>
    </lineage>
</organism>
<dbReference type="EMBL" id="FZQP02003333">
    <property type="protein sequence ID" value="VVC97849.1"/>
    <property type="molecule type" value="Genomic_DNA"/>
</dbReference>
<accession>A0A5E4QL56</accession>
<dbReference type="Proteomes" id="UP000324832">
    <property type="component" value="Unassembled WGS sequence"/>
</dbReference>
<feature type="non-terminal residue" evidence="1">
    <location>
        <position position="112"/>
    </location>
</feature>
<reference evidence="1 2" key="1">
    <citation type="submission" date="2017-07" db="EMBL/GenBank/DDBJ databases">
        <authorList>
            <person name="Talla V."/>
            <person name="Backstrom N."/>
        </authorList>
    </citation>
    <scope>NUCLEOTIDE SEQUENCE [LARGE SCALE GENOMIC DNA]</scope>
</reference>
<dbReference type="AlphaFoldDB" id="A0A5E4QL56"/>
<name>A0A5E4QL56_9NEOP</name>
<sequence length="112" mass="12897">MAARQEEARLVHSKPFYNGSPTSHFKQKVFPRVSPQRHQPSNIVNSQNMNSNSANFRQFIVPQRPVTSKKNSDVTMRSVRKPDIPQYAAQTVFYTQGQPVLYSNECHSNYNQ</sequence>
<keyword evidence="2" id="KW-1185">Reference proteome</keyword>
<evidence type="ECO:0000313" key="2">
    <source>
        <dbReference type="Proteomes" id="UP000324832"/>
    </source>
</evidence>
<protein>
    <submittedName>
        <fullName evidence="1">Uncharacterized protein</fullName>
    </submittedName>
</protein>